<proteinExistence type="predicted"/>
<reference evidence="1" key="1">
    <citation type="journal article" date="2021" name="Proc. Natl. Acad. Sci. U.S.A.">
        <title>A Catalog of Tens of Thousands of Viruses from Human Metagenomes Reveals Hidden Associations with Chronic Diseases.</title>
        <authorList>
            <person name="Tisza M.J."/>
            <person name="Buck C.B."/>
        </authorList>
    </citation>
    <scope>NUCLEOTIDE SEQUENCE</scope>
    <source>
        <strain evidence="1">Ct1Uu26</strain>
    </source>
</reference>
<name>A0A8S5R8M0_9VIRU</name>
<dbReference type="EMBL" id="BK015840">
    <property type="protein sequence ID" value="DAE27523.1"/>
    <property type="molecule type" value="Genomic_DNA"/>
</dbReference>
<protein>
    <submittedName>
        <fullName evidence="1">Uncharacterized protein</fullName>
    </submittedName>
</protein>
<organism evidence="1">
    <name type="scientific">virus sp. ct1Uu26</name>
    <dbReference type="NCBI Taxonomy" id="2826789"/>
    <lineage>
        <taxon>Viruses</taxon>
    </lineage>
</organism>
<accession>A0A8S5R8M0</accession>
<evidence type="ECO:0000313" key="1">
    <source>
        <dbReference type="EMBL" id="DAE27523.1"/>
    </source>
</evidence>
<sequence>MKPTNITYRLPLKSLQTVQSEKLTSQKEFIFLGSLIE</sequence>